<dbReference type="PROSITE" id="PS51354">
    <property type="entry name" value="GLUTAREDOXIN_2"/>
    <property type="match status" value="1"/>
</dbReference>
<evidence type="ECO:0000313" key="3">
    <source>
        <dbReference type="Proteomes" id="UP000664303"/>
    </source>
</evidence>
<dbReference type="Gene3D" id="3.40.30.10">
    <property type="entry name" value="Glutaredoxin"/>
    <property type="match status" value="2"/>
</dbReference>
<dbReference type="PROSITE" id="PS00195">
    <property type="entry name" value="GLUTAREDOXIN_1"/>
    <property type="match status" value="1"/>
</dbReference>
<dbReference type="InterPro" id="IPR004045">
    <property type="entry name" value="Glutathione_S-Trfase_N"/>
</dbReference>
<accession>A0A939IM56</accession>
<dbReference type="SFLD" id="SFLDG01181">
    <property type="entry name" value="SUF2"/>
    <property type="match status" value="1"/>
</dbReference>
<gene>
    <name evidence="2" type="ORF">JYP50_08705</name>
</gene>
<sequence length="250" mass="28376">MSADLFGSVLSTGLRGSSGINTRPASHPPAQRLRLYDIENCPYCRLVREALTELNLDVEIYPCPKGGERFRPEVVAMGGKAQFPFLFDPNDDSGRYESLDIIAYLYDRYAKRRLPLKWWPGPAQTFSSSLASLPRLAAPARARPGRVPPQMLELYSFESSPFARLVREELCALEIPYIVRQCGRTRATQWLPPAVRERLDLSGGELPNRRYLLEHTGRMAVPYLRDPNRGEGMYESADIIAYLREHYGEP</sequence>
<dbReference type="Proteomes" id="UP000664303">
    <property type="component" value="Unassembled WGS sequence"/>
</dbReference>
<dbReference type="PROSITE" id="PS50404">
    <property type="entry name" value="GST_NTER"/>
    <property type="match status" value="1"/>
</dbReference>
<dbReference type="EMBL" id="JAFKCZ010000006">
    <property type="protein sequence ID" value="MBN7796667.1"/>
    <property type="molecule type" value="Genomic_DNA"/>
</dbReference>
<proteinExistence type="predicted"/>
<dbReference type="InterPro" id="IPR040079">
    <property type="entry name" value="Glutathione_S-Trfase"/>
</dbReference>
<organism evidence="2 3">
    <name type="scientific">Parahaliea mediterranea</name>
    <dbReference type="NCBI Taxonomy" id="651086"/>
    <lineage>
        <taxon>Bacteria</taxon>
        <taxon>Pseudomonadati</taxon>
        <taxon>Pseudomonadota</taxon>
        <taxon>Gammaproteobacteria</taxon>
        <taxon>Cellvibrionales</taxon>
        <taxon>Halieaceae</taxon>
        <taxon>Parahaliea</taxon>
    </lineage>
</organism>
<dbReference type="InterPro" id="IPR011767">
    <property type="entry name" value="GLR_AS"/>
</dbReference>
<dbReference type="SFLD" id="SFLDS00019">
    <property type="entry name" value="Glutathione_Transferase_(cytos"/>
    <property type="match status" value="1"/>
</dbReference>
<dbReference type="SFLD" id="SFLDG01202">
    <property type="entry name" value="SUF2.2"/>
    <property type="match status" value="1"/>
</dbReference>
<protein>
    <submittedName>
        <fullName evidence="2">Glutathione S-transferase N-terminal domain-containing protein</fullName>
    </submittedName>
</protein>
<dbReference type="PANTHER" id="PTHR45288">
    <property type="entry name" value="THIOREDOXIN FAMILY PROTEIN"/>
    <property type="match status" value="1"/>
</dbReference>
<keyword evidence="3" id="KW-1185">Reference proteome</keyword>
<dbReference type="RefSeq" id="WP_206560122.1">
    <property type="nucleotide sequence ID" value="NZ_JAFKCZ010000006.1"/>
</dbReference>
<reference evidence="2" key="1">
    <citation type="submission" date="2021-02" db="EMBL/GenBank/DDBJ databases">
        <title>PHA producing bacteria isolated from coastal sediment in Guangdong, Shenzhen.</title>
        <authorList>
            <person name="Zheng W."/>
            <person name="Yu S."/>
            <person name="Huang Y."/>
        </authorList>
    </citation>
    <scope>NUCLEOTIDE SEQUENCE</scope>
    <source>
        <strain evidence="2">TN14-10</strain>
    </source>
</reference>
<dbReference type="AlphaFoldDB" id="A0A939IM56"/>
<feature type="domain" description="GST N-terminal" evidence="1">
    <location>
        <begin position="150"/>
        <end position="250"/>
    </location>
</feature>
<name>A0A939IM56_9GAMM</name>
<dbReference type="SUPFAM" id="SSF52833">
    <property type="entry name" value="Thioredoxin-like"/>
    <property type="match status" value="2"/>
</dbReference>
<dbReference type="InterPro" id="IPR036249">
    <property type="entry name" value="Thioredoxin-like_sf"/>
</dbReference>
<evidence type="ECO:0000259" key="1">
    <source>
        <dbReference type="PROSITE" id="PS50404"/>
    </source>
</evidence>
<dbReference type="Pfam" id="PF13417">
    <property type="entry name" value="GST_N_3"/>
    <property type="match status" value="2"/>
</dbReference>
<comment type="caution">
    <text evidence="2">The sequence shown here is derived from an EMBL/GenBank/DDBJ whole genome shotgun (WGS) entry which is preliminary data.</text>
</comment>
<dbReference type="PANTHER" id="PTHR45288:SF2">
    <property type="entry name" value="THIOREDOXIN FAMILY PROTEIN"/>
    <property type="match status" value="1"/>
</dbReference>
<evidence type="ECO:0000313" key="2">
    <source>
        <dbReference type="EMBL" id="MBN7796667.1"/>
    </source>
</evidence>